<reference evidence="3 4" key="1">
    <citation type="submission" date="2019-01" db="EMBL/GenBank/DDBJ databases">
        <authorList>
            <consortium name="Pathogen Informatics"/>
        </authorList>
    </citation>
    <scope>NUCLEOTIDE SEQUENCE [LARGE SCALE GENOMIC DNA]</scope>
    <source>
        <strain evidence="3 4">NCTC10125</strain>
    </source>
</reference>
<dbReference type="Pfam" id="PF08282">
    <property type="entry name" value="Hydrolase_3"/>
    <property type="match status" value="1"/>
</dbReference>
<evidence type="ECO:0000313" key="3">
    <source>
        <dbReference type="EMBL" id="VEU62093.1"/>
    </source>
</evidence>
<sequence length="267" mass="30920">MNKKLIFSDIDGTLYCADFKVSEQTTDYIKKNKDKFILVLNTGNPLSSRIRQVAKNLEIRYVITSNGALFSDLEIENHQLINGSISTESQKYVFEIAKNLDMQLNFWNQEKYFSFNTKREYFSFFNYPHLDPENEVYFTDSFQENVIKLELIGSPAQIEKAYKLLEKDQDLEVVFLKNLSLEISKKNTNKGNAVEFVSNALNYKIDEVMTIGDSPNDVSMLERTKFSYAMANGYEAVKKTANFHTSACDQEGLIYAIKDFLYRTKFN</sequence>
<protein>
    <submittedName>
        <fullName evidence="3">COF family HAD hydrolase protein</fullName>
        <ecNumber evidence="3">3.1.3.-</ecNumber>
    </submittedName>
</protein>
<accession>A0AAJ5TCT4</accession>
<dbReference type="GO" id="GO:0005829">
    <property type="term" value="C:cytosol"/>
    <property type="evidence" value="ECO:0007669"/>
    <property type="project" value="TreeGrafter"/>
</dbReference>
<dbReference type="PANTHER" id="PTHR10000">
    <property type="entry name" value="PHOSPHOSERINE PHOSPHATASE"/>
    <property type="match status" value="1"/>
</dbReference>
<dbReference type="InterPro" id="IPR000150">
    <property type="entry name" value="Cof"/>
</dbReference>
<comment type="similarity">
    <text evidence="2">Belongs to the HAD-like hydrolase superfamily. Cof family.</text>
</comment>
<keyword evidence="3" id="KW-0378">Hydrolase</keyword>
<proteinExistence type="inferred from homology"/>
<dbReference type="SUPFAM" id="SSF56784">
    <property type="entry name" value="HAD-like"/>
    <property type="match status" value="1"/>
</dbReference>
<dbReference type="EC" id="3.1.3.-" evidence="3"/>
<dbReference type="Proteomes" id="UP000289629">
    <property type="component" value="Chromosome"/>
</dbReference>
<dbReference type="InterPro" id="IPR006379">
    <property type="entry name" value="HAD-SF_hydro_IIB"/>
</dbReference>
<dbReference type="Gene3D" id="3.40.50.1000">
    <property type="entry name" value="HAD superfamily/HAD-like"/>
    <property type="match status" value="1"/>
</dbReference>
<dbReference type="RefSeq" id="WP_044635523.1">
    <property type="nucleotide sequence ID" value="NZ_CP007229.1"/>
</dbReference>
<evidence type="ECO:0000313" key="4">
    <source>
        <dbReference type="Proteomes" id="UP000289629"/>
    </source>
</evidence>
<dbReference type="SFLD" id="SFLDS00003">
    <property type="entry name" value="Haloacid_Dehalogenase"/>
    <property type="match status" value="1"/>
</dbReference>
<name>A0AAJ5TCT4_9BACT</name>
<organism evidence="3 4">
    <name type="scientific">Mesomycoplasma dispar</name>
    <dbReference type="NCBI Taxonomy" id="86660"/>
    <lineage>
        <taxon>Bacteria</taxon>
        <taxon>Bacillati</taxon>
        <taxon>Mycoplasmatota</taxon>
        <taxon>Mycoplasmoidales</taxon>
        <taxon>Metamycoplasmataceae</taxon>
        <taxon>Mesomycoplasma</taxon>
    </lineage>
</organism>
<dbReference type="SFLD" id="SFLDG01140">
    <property type="entry name" value="C2.B:_Phosphomannomutase_and_P"/>
    <property type="match status" value="1"/>
</dbReference>
<dbReference type="InterPro" id="IPR036412">
    <property type="entry name" value="HAD-like_sf"/>
</dbReference>
<evidence type="ECO:0000256" key="1">
    <source>
        <dbReference type="ARBA" id="ARBA00001946"/>
    </source>
</evidence>
<dbReference type="GO" id="GO:0016791">
    <property type="term" value="F:phosphatase activity"/>
    <property type="evidence" value="ECO:0007669"/>
    <property type="project" value="UniProtKB-ARBA"/>
</dbReference>
<dbReference type="GO" id="GO:0000287">
    <property type="term" value="F:magnesium ion binding"/>
    <property type="evidence" value="ECO:0007669"/>
    <property type="project" value="TreeGrafter"/>
</dbReference>
<dbReference type="PANTHER" id="PTHR10000:SF8">
    <property type="entry name" value="HAD SUPERFAMILY HYDROLASE-LIKE, TYPE 3"/>
    <property type="match status" value="1"/>
</dbReference>
<gene>
    <name evidence="3" type="primary">yidA</name>
    <name evidence="3" type="ORF">NCTC10125_00534</name>
</gene>
<dbReference type="NCBIfam" id="TIGR01484">
    <property type="entry name" value="HAD-SF-IIB"/>
    <property type="match status" value="1"/>
</dbReference>
<dbReference type="InterPro" id="IPR023214">
    <property type="entry name" value="HAD_sf"/>
</dbReference>
<dbReference type="NCBIfam" id="TIGR00099">
    <property type="entry name" value="Cof-subfamily"/>
    <property type="match status" value="1"/>
</dbReference>
<dbReference type="Gene3D" id="3.30.1240.10">
    <property type="match status" value="1"/>
</dbReference>
<comment type="cofactor">
    <cofactor evidence="1">
        <name>Mg(2+)</name>
        <dbReference type="ChEBI" id="CHEBI:18420"/>
    </cofactor>
</comment>
<dbReference type="KEGG" id="mds:MDIS_02830"/>
<evidence type="ECO:0000256" key="2">
    <source>
        <dbReference type="ARBA" id="ARBA00034778"/>
    </source>
</evidence>
<dbReference type="AlphaFoldDB" id="A0AAJ5TCT4"/>
<dbReference type="EMBL" id="LR214971">
    <property type="protein sequence ID" value="VEU62093.1"/>
    <property type="molecule type" value="Genomic_DNA"/>
</dbReference>